<evidence type="ECO:0000256" key="2">
    <source>
        <dbReference type="SAM" id="MobiDB-lite"/>
    </source>
</evidence>
<accession>A0A810N8X9</accession>
<dbReference type="Gene3D" id="3.90.180.10">
    <property type="entry name" value="Medium-chain alcohol dehydrogenases, catalytic domain"/>
    <property type="match status" value="1"/>
</dbReference>
<dbReference type="KEGG" id="pry:Prubr_67280"/>
<gene>
    <name evidence="4" type="ORF">Prubr_67280</name>
</gene>
<dbReference type="SUPFAM" id="SSF56645">
    <property type="entry name" value="Acyl-CoA dehydrogenase NM domain-like"/>
    <property type="match status" value="1"/>
</dbReference>
<dbReference type="SUPFAM" id="SSF51735">
    <property type="entry name" value="NAD(P)-binding Rossmann-fold domains"/>
    <property type="match status" value="1"/>
</dbReference>
<dbReference type="Proteomes" id="UP000680866">
    <property type="component" value="Chromosome"/>
</dbReference>
<dbReference type="InterPro" id="IPR037069">
    <property type="entry name" value="AcylCoA_DH/ox_N_sf"/>
</dbReference>
<dbReference type="SMART" id="SM00829">
    <property type="entry name" value="PKS_ER"/>
    <property type="match status" value="1"/>
</dbReference>
<dbReference type="InterPro" id="IPR020843">
    <property type="entry name" value="ER"/>
</dbReference>
<keyword evidence="1" id="KW-0521">NADP</keyword>
<dbReference type="InterPro" id="IPR009100">
    <property type="entry name" value="AcylCoA_DH/oxidase_NM_dom_sf"/>
</dbReference>
<dbReference type="Gene3D" id="3.40.50.720">
    <property type="entry name" value="NAD(P)-binding Rossmann-like Domain"/>
    <property type="match status" value="1"/>
</dbReference>
<dbReference type="SUPFAM" id="SSF50129">
    <property type="entry name" value="GroES-like"/>
    <property type="match status" value="1"/>
</dbReference>
<protein>
    <recommendedName>
        <fullName evidence="3">Enoyl reductase (ER) domain-containing protein</fullName>
    </recommendedName>
</protein>
<evidence type="ECO:0000313" key="4">
    <source>
        <dbReference type="EMBL" id="BCJ69707.1"/>
    </source>
</evidence>
<dbReference type="GO" id="GO:0050660">
    <property type="term" value="F:flavin adenine dinucleotide binding"/>
    <property type="evidence" value="ECO:0007669"/>
    <property type="project" value="InterPro"/>
</dbReference>
<name>A0A810N8X9_9ACTN</name>
<feature type="domain" description="Enoyl reductase (ER)" evidence="3">
    <location>
        <begin position="546"/>
        <end position="858"/>
    </location>
</feature>
<sequence length="861" mass="90502">MNVAVRDHGPAGPDGATLPSRFGPVPDHPVLDRVGEVVRSTIAPVAPATDARGVPRDHLTALTGTGLFGLNLPGGTRVPAAVAAEAQELIAGACPSTHLITSQHATPAQWIGRSGQPALHDLLPDLVAGRRIGGAAFGHVRTWPGRTTVRVRREPGGWRFDGVAPWFSGHGLVDLVLLAGVDERDQAIVFAVVDLPQPATVRAVPLRLAAIDGARTVALELDGLTVPDERVAQVVGVDEWKARDGLDGPPVYPGSMGLARAAAGYALDRFPDNPDLRHLADEIALLRTLASGPGNAAEAREPGHDVFYWRSRSVNLAVRAANAAVVARAGPACLPTTRSRSGPGPHCFSRYVACRHDCARPISPGSPACRDPVHETRGPEGSSQMLVLSRFRRLLEVGDGPAVVPCPVRQDLDGLHESPAEVGEAVFDPPWCFGMAFDQTVLLEPTQRLGEDLARDAADEVDEFTVPARLMAEPEEYKHRPFVGDDLDRQAGGAVGEEGWSGRVLHGNRRYQEVTHGFVTSSASSATSTRCGGVTMPRVVVFDEFGGPDVMHIVEEPVVEPAVGEVRIRIEAFAVNPLDQMMRSGISPATVPLPHARLGVEGTGVVDALGPGITGLKIGDPVILTAIPDASVRGSYAEYTTVPASRVVARPAGLGITEAAAIWVAYATAYGALVEKAGMRPGDHVLITAASGGVGRAAMQIANQIGAVPIAVTRQTAKKDELLAAGAAAVITTDLVDVVEAVRHHTGGTGADIVLDLVMGPSQQDLLKAARPGATLVAAGFLDPRPTPFPGAPLTIFSYRSFEHTLDAVVVKRMAAFLNAGVRLGALRPAIDKVFALDDVVEAHRHLEKGLHAGKKIVVSI</sequence>
<organism evidence="4 5">
    <name type="scientific">Polymorphospora rubra</name>
    <dbReference type="NCBI Taxonomy" id="338584"/>
    <lineage>
        <taxon>Bacteria</taxon>
        <taxon>Bacillati</taxon>
        <taxon>Actinomycetota</taxon>
        <taxon>Actinomycetes</taxon>
        <taxon>Micromonosporales</taxon>
        <taxon>Micromonosporaceae</taxon>
        <taxon>Polymorphospora</taxon>
    </lineage>
</organism>
<dbReference type="InterPro" id="IPR011032">
    <property type="entry name" value="GroES-like_sf"/>
</dbReference>
<dbReference type="CDD" id="cd08268">
    <property type="entry name" value="MDR2"/>
    <property type="match status" value="1"/>
</dbReference>
<dbReference type="GO" id="GO:0016627">
    <property type="term" value="F:oxidoreductase activity, acting on the CH-CH group of donors"/>
    <property type="evidence" value="ECO:0007669"/>
    <property type="project" value="InterPro"/>
</dbReference>
<dbReference type="InterPro" id="IPR013149">
    <property type="entry name" value="ADH-like_C"/>
</dbReference>
<dbReference type="PANTHER" id="PTHR44154">
    <property type="entry name" value="QUINONE OXIDOREDUCTASE"/>
    <property type="match status" value="1"/>
</dbReference>
<feature type="region of interest" description="Disordered" evidence="2">
    <location>
        <begin position="1"/>
        <end position="27"/>
    </location>
</feature>
<evidence type="ECO:0000259" key="3">
    <source>
        <dbReference type="SMART" id="SM00829"/>
    </source>
</evidence>
<dbReference type="EMBL" id="AP023359">
    <property type="protein sequence ID" value="BCJ69707.1"/>
    <property type="molecule type" value="Genomic_DNA"/>
</dbReference>
<evidence type="ECO:0000313" key="5">
    <source>
        <dbReference type="Proteomes" id="UP000680866"/>
    </source>
</evidence>
<dbReference type="Pfam" id="PF00107">
    <property type="entry name" value="ADH_zinc_N"/>
    <property type="match status" value="1"/>
</dbReference>
<dbReference type="InterPro" id="IPR036291">
    <property type="entry name" value="NAD(P)-bd_dom_sf"/>
</dbReference>
<dbReference type="InterPro" id="IPR013154">
    <property type="entry name" value="ADH-like_N"/>
</dbReference>
<dbReference type="InterPro" id="IPR051603">
    <property type="entry name" value="Zinc-ADH_QOR/CCCR"/>
</dbReference>
<reference evidence="4" key="1">
    <citation type="submission" date="2020-08" db="EMBL/GenBank/DDBJ databases">
        <title>Whole genome shotgun sequence of Polymorphospora rubra NBRC 101157.</title>
        <authorList>
            <person name="Komaki H."/>
            <person name="Tamura T."/>
        </authorList>
    </citation>
    <scope>NUCLEOTIDE SEQUENCE</scope>
    <source>
        <strain evidence="4">NBRC 101157</strain>
    </source>
</reference>
<dbReference type="AlphaFoldDB" id="A0A810N8X9"/>
<proteinExistence type="predicted"/>
<keyword evidence="5" id="KW-1185">Reference proteome</keyword>
<evidence type="ECO:0000256" key="1">
    <source>
        <dbReference type="ARBA" id="ARBA00022857"/>
    </source>
</evidence>
<dbReference type="Pfam" id="PF08240">
    <property type="entry name" value="ADH_N"/>
    <property type="match status" value="1"/>
</dbReference>
<dbReference type="Gene3D" id="1.10.540.10">
    <property type="entry name" value="Acyl-CoA dehydrogenase/oxidase, N-terminal domain"/>
    <property type="match status" value="1"/>
</dbReference>
<dbReference type="PANTHER" id="PTHR44154:SF1">
    <property type="entry name" value="QUINONE OXIDOREDUCTASE"/>
    <property type="match status" value="1"/>
</dbReference>